<protein>
    <submittedName>
        <fullName evidence="5">Putative FeS assembly ATPase SufC</fullName>
    </submittedName>
</protein>
<dbReference type="AlphaFoldDB" id="A0A0G3GX54"/>
<keyword evidence="2" id="KW-0547">Nucleotide-binding</keyword>
<reference evidence="6" key="2">
    <citation type="submission" date="2015-05" db="EMBL/GenBank/DDBJ databases">
        <title>Complete genome sequence of Corynebacterium mustelae DSM 45274, isolated from various tissues of a male ferret with lethal sepsis.</title>
        <authorList>
            <person name="Ruckert C."/>
            <person name="Albersmeier A."/>
            <person name="Winkler A."/>
            <person name="Tauch A."/>
        </authorList>
    </citation>
    <scope>NUCLEOTIDE SEQUENCE [LARGE SCALE GENOMIC DNA]</scope>
    <source>
        <strain evidence="6">DSM 45274</strain>
    </source>
</reference>
<keyword evidence="3" id="KW-0067">ATP-binding</keyword>
<evidence type="ECO:0000256" key="2">
    <source>
        <dbReference type="ARBA" id="ARBA00022741"/>
    </source>
</evidence>
<evidence type="ECO:0000256" key="1">
    <source>
        <dbReference type="ARBA" id="ARBA00006216"/>
    </source>
</evidence>
<dbReference type="PATRIC" id="fig|571915.4.peg.1501"/>
<dbReference type="GO" id="GO:0016887">
    <property type="term" value="F:ATP hydrolysis activity"/>
    <property type="evidence" value="ECO:0007669"/>
    <property type="project" value="InterPro"/>
</dbReference>
<dbReference type="Proteomes" id="UP000035199">
    <property type="component" value="Chromosome"/>
</dbReference>
<dbReference type="STRING" id="571915.CMUST_07035"/>
<dbReference type="SUPFAM" id="SSF52540">
    <property type="entry name" value="P-loop containing nucleoside triphosphate hydrolases"/>
    <property type="match status" value="1"/>
</dbReference>
<gene>
    <name evidence="5" type="ORF">CMUST_07035</name>
</gene>
<dbReference type="KEGG" id="cmv:CMUST_07035"/>
<accession>A0A0G3GX54</accession>
<sequence length="239" mass="25278">MSTKPVLSLENVSISVGDREICHDVSLTINEGECHVLIGPNGSGKSSLLCGLMGIKPFEITGGKALLGSTDLAGLSVDERARCGLGLAFQRPPSIPGVSVRRLAQAIGATSRLDATASQLGVEYLIDRDVNCGFSGGEVKRWEVAKLGLHDPTMCLLDEPESGVDLQQVNVVSSAINHLLHTPTSTGEKRAVLAITHTGFILDGVDAVMGHLMVDGRIVESAPPRELFDRIRKDGYVAA</sequence>
<dbReference type="PANTHER" id="PTHR43204">
    <property type="entry name" value="ABC TRANSPORTER I FAMILY MEMBER 6, CHLOROPLASTIC"/>
    <property type="match status" value="1"/>
</dbReference>
<dbReference type="SMART" id="SM00382">
    <property type="entry name" value="AAA"/>
    <property type="match status" value="1"/>
</dbReference>
<reference evidence="5 6" key="1">
    <citation type="journal article" date="2015" name="Genome Announc.">
        <title>Complete Genome Sequence of the Type Strain Corynebacterium mustelae DSM 45274, Isolated from Various Tissues of a Male Ferret with Lethal Sepsis.</title>
        <authorList>
            <person name="Ruckert C."/>
            <person name="Eimer J."/>
            <person name="Winkler A."/>
            <person name="Tauch A."/>
        </authorList>
    </citation>
    <scope>NUCLEOTIDE SEQUENCE [LARGE SCALE GENOMIC DNA]</scope>
    <source>
        <strain evidence="5 6">DSM 45274</strain>
    </source>
</reference>
<dbReference type="OrthoDB" id="9806149at2"/>
<comment type="similarity">
    <text evidence="1">Belongs to the ABC transporter superfamily. Ycf16 family.</text>
</comment>
<dbReference type="PROSITE" id="PS50893">
    <property type="entry name" value="ABC_TRANSPORTER_2"/>
    <property type="match status" value="1"/>
</dbReference>
<proteinExistence type="inferred from homology"/>
<evidence type="ECO:0000259" key="4">
    <source>
        <dbReference type="PROSITE" id="PS50893"/>
    </source>
</evidence>
<name>A0A0G3GX54_9CORY</name>
<dbReference type="InterPro" id="IPR027417">
    <property type="entry name" value="P-loop_NTPase"/>
</dbReference>
<dbReference type="Gene3D" id="3.40.50.300">
    <property type="entry name" value="P-loop containing nucleotide triphosphate hydrolases"/>
    <property type="match status" value="1"/>
</dbReference>
<dbReference type="EMBL" id="CP011542">
    <property type="protein sequence ID" value="AKK05741.1"/>
    <property type="molecule type" value="Genomic_DNA"/>
</dbReference>
<feature type="domain" description="ABC transporter" evidence="4">
    <location>
        <begin position="7"/>
        <end position="239"/>
    </location>
</feature>
<keyword evidence="6" id="KW-1185">Reference proteome</keyword>
<evidence type="ECO:0000313" key="5">
    <source>
        <dbReference type="EMBL" id="AKK05741.1"/>
    </source>
</evidence>
<dbReference type="InterPro" id="IPR003439">
    <property type="entry name" value="ABC_transporter-like_ATP-bd"/>
</dbReference>
<evidence type="ECO:0000313" key="6">
    <source>
        <dbReference type="Proteomes" id="UP000035199"/>
    </source>
</evidence>
<dbReference type="PANTHER" id="PTHR43204:SF1">
    <property type="entry name" value="ABC TRANSPORTER I FAMILY MEMBER 6, CHLOROPLASTIC"/>
    <property type="match status" value="1"/>
</dbReference>
<dbReference type="InterPro" id="IPR010230">
    <property type="entry name" value="FeS-cluster_ATPase_SufC"/>
</dbReference>
<dbReference type="Pfam" id="PF00005">
    <property type="entry name" value="ABC_tran"/>
    <property type="match status" value="1"/>
</dbReference>
<dbReference type="InterPro" id="IPR003593">
    <property type="entry name" value="AAA+_ATPase"/>
</dbReference>
<organism evidence="5 6">
    <name type="scientific">Corynebacterium mustelae</name>
    <dbReference type="NCBI Taxonomy" id="571915"/>
    <lineage>
        <taxon>Bacteria</taxon>
        <taxon>Bacillati</taxon>
        <taxon>Actinomycetota</taxon>
        <taxon>Actinomycetes</taxon>
        <taxon>Mycobacteriales</taxon>
        <taxon>Corynebacteriaceae</taxon>
        <taxon>Corynebacterium</taxon>
    </lineage>
</organism>
<dbReference type="RefSeq" id="WP_047261900.1">
    <property type="nucleotide sequence ID" value="NZ_CP011542.1"/>
</dbReference>
<dbReference type="GO" id="GO:0005524">
    <property type="term" value="F:ATP binding"/>
    <property type="evidence" value="ECO:0007669"/>
    <property type="project" value="UniProtKB-KW"/>
</dbReference>
<evidence type="ECO:0000256" key="3">
    <source>
        <dbReference type="ARBA" id="ARBA00022840"/>
    </source>
</evidence>